<dbReference type="InterPro" id="IPR059052">
    <property type="entry name" value="HH_YbhG-like"/>
</dbReference>
<dbReference type="PANTHER" id="PTHR32347">
    <property type="entry name" value="EFFLUX SYSTEM COMPONENT YKNX-RELATED"/>
    <property type="match status" value="1"/>
</dbReference>
<organism evidence="10 11">
    <name type="scientific">Phenylobacterium montanum</name>
    <dbReference type="NCBI Taxonomy" id="2823693"/>
    <lineage>
        <taxon>Bacteria</taxon>
        <taxon>Pseudomonadati</taxon>
        <taxon>Pseudomonadota</taxon>
        <taxon>Alphaproteobacteria</taxon>
        <taxon>Caulobacterales</taxon>
        <taxon>Caulobacteraceae</taxon>
        <taxon>Phenylobacterium</taxon>
    </lineage>
</organism>
<proteinExistence type="inferred from homology"/>
<dbReference type="Gene3D" id="2.40.30.170">
    <property type="match status" value="1"/>
</dbReference>
<evidence type="ECO:0000259" key="9">
    <source>
        <dbReference type="Pfam" id="PF25954"/>
    </source>
</evidence>
<dbReference type="SUPFAM" id="SSF111369">
    <property type="entry name" value="HlyD-like secretion proteins"/>
    <property type="match status" value="1"/>
</dbReference>
<protein>
    <submittedName>
        <fullName evidence="10">Efflux RND transporter periplasmic adaptor subunit</fullName>
    </submittedName>
</protein>
<comment type="subcellular location">
    <subcellularLocation>
        <location evidence="1">Periplasm</location>
    </subcellularLocation>
</comment>
<dbReference type="GO" id="GO:0042597">
    <property type="term" value="C:periplasmic space"/>
    <property type="evidence" value="ECO:0007669"/>
    <property type="project" value="UniProtKB-SubCell"/>
</dbReference>
<feature type="coiled-coil region" evidence="6">
    <location>
        <begin position="109"/>
        <end position="136"/>
    </location>
</feature>
<keyword evidence="11" id="KW-1185">Reference proteome</keyword>
<comment type="similarity">
    <text evidence="2">Belongs to the UPF0194 family.</text>
</comment>
<evidence type="ECO:0000313" key="10">
    <source>
        <dbReference type="EMBL" id="QUD89770.1"/>
    </source>
</evidence>
<feature type="domain" description="CusB-like beta-barrel" evidence="9">
    <location>
        <begin position="244"/>
        <end position="327"/>
    </location>
</feature>
<dbReference type="RefSeq" id="WP_211939822.1">
    <property type="nucleotide sequence ID" value="NZ_CP073078.1"/>
</dbReference>
<evidence type="ECO:0000313" key="11">
    <source>
        <dbReference type="Proteomes" id="UP000676409"/>
    </source>
</evidence>
<dbReference type="Pfam" id="PF25954">
    <property type="entry name" value="Beta-barrel_RND_2"/>
    <property type="match status" value="1"/>
</dbReference>
<feature type="transmembrane region" description="Helical" evidence="7">
    <location>
        <begin position="6"/>
        <end position="22"/>
    </location>
</feature>
<dbReference type="Pfam" id="PF25881">
    <property type="entry name" value="HH_YBHG"/>
    <property type="match status" value="1"/>
</dbReference>
<dbReference type="EMBL" id="CP073078">
    <property type="protein sequence ID" value="QUD89770.1"/>
    <property type="molecule type" value="Genomic_DNA"/>
</dbReference>
<feature type="coiled-coil region" evidence="6">
    <location>
        <begin position="183"/>
        <end position="210"/>
    </location>
</feature>
<evidence type="ECO:0000259" key="8">
    <source>
        <dbReference type="Pfam" id="PF25881"/>
    </source>
</evidence>
<keyword evidence="7" id="KW-1133">Transmembrane helix</keyword>
<accession>A0A975G2N4</accession>
<evidence type="ECO:0000256" key="7">
    <source>
        <dbReference type="SAM" id="Phobius"/>
    </source>
</evidence>
<keyword evidence="7" id="KW-0812">Transmembrane</keyword>
<dbReference type="AlphaFoldDB" id="A0A975G2N4"/>
<dbReference type="Gene3D" id="2.40.50.100">
    <property type="match status" value="1"/>
</dbReference>
<evidence type="ECO:0000256" key="3">
    <source>
        <dbReference type="ARBA" id="ARBA00022729"/>
    </source>
</evidence>
<keyword evidence="5 6" id="KW-0175">Coiled coil</keyword>
<name>A0A975G2N4_9CAUL</name>
<keyword evidence="4" id="KW-0574">Periplasm</keyword>
<keyword evidence="7" id="KW-0472">Membrane</keyword>
<dbReference type="InterPro" id="IPR050465">
    <property type="entry name" value="UPF0194_transport"/>
</dbReference>
<dbReference type="KEGG" id="caul:KCG34_07835"/>
<gene>
    <name evidence="10" type="ORF">KCG34_07835</name>
</gene>
<evidence type="ECO:0000256" key="1">
    <source>
        <dbReference type="ARBA" id="ARBA00004418"/>
    </source>
</evidence>
<reference evidence="10" key="1">
    <citation type="submission" date="2021-04" db="EMBL/GenBank/DDBJ databases">
        <title>The complete genome sequence of Caulobacter sp. S6.</title>
        <authorList>
            <person name="Tang Y."/>
            <person name="Ouyang W."/>
            <person name="Liu Q."/>
            <person name="Huang B."/>
            <person name="Guo Z."/>
            <person name="Lei P."/>
        </authorList>
    </citation>
    <scope>NUCLEOTIDE SEQUENCE</scope>
    <source>
        <strain evidence="10">S6</strain>
    </source>
</reference>
<dbReference type="Gene3D" id="1.10.287.470">
    <property type="entry name" value="Helix hairpin bin"/>
    <property type="match status" value="1"/>
</dbReference>
<sequence>MKRTPVVIAVSALLLMGGFFWWRNLDHKPASEITLYGNLDLRQVELAFNGAERIDEVLVSEGDHVHRGQILARLDTGRLAPQAAQAQAQVATQQQVVDRLRHGSRPEEIAQARANLVQAEAEAVSAKARYERMRDLAQNSNGRALSRQDLDDAKAAADAAAARAEASRQALRLQVIGPRREDIAQAQAQLAASKAQAALLRKQLADAQLAAPLDAVVRSRLAEPGEMASPQKPVFSLAITDPKWVRAYVSETDLGHVHPGMAATVTVDAFPKQAFKGWVGFISPVAEFTPKTVQTPDLRTSLVYEIRVFVKDPHDDLRLGMPATVHLPLHAGDTAR</sequence>
<keyword evidence="3" id="KW-0732">Signal</keyword>
<dbReference type="InterPro" id="IPR058792">
    <property type="entry name" value="Beta-barrel_RND_2"/>
</dbReference>
<dbReference type="Proteomes" id="UP000676409">
    <property type="component" value="Chromosome"/>
</dbReference>
<feature type="domain" description="YbhG-like alpha-helical hairpin" evidence="8">
    <location>
        <begin position="82"/>
        <end position="205"/>
    </location>
</feature>
<evidence type="ECO:0000256" key="2">
    <source>
        <dbReference type="ARBA" id="ARBA00010602"/>
    </source>
</evidence>
<dbReference type="PANTHER" id="PTHR32347:SF29">
    <property type="entry name" value="UPF0194 MEMBRANE PROTEIN YBHG"/>
    <property type="match status" value="1"/>
</dbReference>
<evidence type="ECO:0000256" key="5">
    <source>
        <dbReference type="ARBA" id="ARBA00023054"/>
    </source>
</evidence>
<evidence type="ECO:0000256" key="6">
    <source>
        <dbReference type="SAM" id="Coils"/>
    </source>
</evidence>
<evidence type="ECO:0000256" key="4">
    <source>
        <dbReference type="ARBA" id="ARBA00022764"/>
    </source>
</evidence>